<dbReference type="KEGG" id="ngr:NAEGRDRAFT_61792"/>
<proteinExistence type="predicted"/>
<dbReference type="PANTHER" id="PTHR14596">
    <property type="entry name" value="ZINC FINGER PROTEIN"/>
    <property type="match status" value="1"/>
</dbReference>
<comment type="caution">
    <text evidence="1">Lacks conserved residue(s) required for the propagation of feature annotation.</text>
</comment>
<name>D2UZ30_NAEGR</name>
<evidence type="ECO:0000313" key="6">
    <source>
        <dbReference type="Proteomes" id="UP000006671"/>
    </source>
</evidence>
<dbReference type="STRING" id="5762.D2UZ30"/>
<feature type="disulfide bond" evidence="1">
    <location>
        <begin position="2043"/>
        <end position="2060"/>
    </location>
</feature>
<evidence type="ECO:0000259" key="4">
    <source>
        <dbReference type="PROSITE" id="PS50026"/>
    </source>
</evidence>
<dbReference type="GO" id="GO:0000987">
    <property type="term" value="F:cis-regulatory region sequence-specific DNA binding"/>
    <property type="evidence" value="ECO:0007669"/>
    <property type="project" value="TreeGrafter"/>
</dbReference>
<dbReference type="GO" id="GO:0042594">
    <property type="term" value="P:response to starvation"/>
    <property type="evidence" value="ECO:0007669"/>
    <property type="project" value="TreeGrafter"/>
</dbReference>
<dbReference type="PROSITE" id="PS00022">
    <property type="entry name" value="EGF_1"/>
    <property type="match status" value="1"/>
</dbReference>
<dbReference type="eggNOG" id="KOG1217">
    <property type="taxonomic scope" value="Eukaryota"/>
</dbReference>
<evidence type="ECO:0000256" key="2">
    <source>
        <dbReference type="SAM" id="MobiDB-lite"/>
    </source>
</evidence>
<keyword evidence="3" id="KW-0472">Membrane</keyword>
<dbReference type="PROSITE" id="PS50026">
    <property type="entry name" value="EGF_3"/>
    <property type="match status" value="1"/>
</dbReference>
<evidence type="ECO:0000256" key="1">
    <source>
        <dbReference type="PROSITE-ProRule" id="PRU00076"/>
    </source>
</evidence>
<keyword evidence="3" id="KW-0812">Transmembrane</keyword>
<feature type="disulfide bond" evidence="1">
    <location>
        <begin position="2062"/>
        <end position="2071"/>
    </location>
</feature>
<dbReference type="OrthoDB" id="10045365at2759"/>
<dbReference type="SMART" id="SM00181">
    <property type="entry name" value="EGF"/>
    <property type="match status" value="2"/>
</dbReference>
<dbReference type="RefSeq" id="XP_002682824.1">
    <property type="nucleotide sequence ID" value="XM_002682778.1"/>
</dbReference>
<dbReference type="GO" id="GO:0000981">
    <property type="term" value="F:DNA-binding transcription factor activity, RNA polymerase II-specific"/>
    <property type="evidence" value="ECO:0007669"/>
    <property type="project" value="TreeGrafter"/>
</dbReference>
<accession>D2UZ30</accession>
<dbReference type="InterPro" id="IPR000742">
    <property type="entry name" value="EGF"/>
</dbReference>
<evidence type="ECO:0000313" key="5">
    <source>
        <dbReference type="EMBL" id="EFC50080.1"/>
    </source>
</evidence>
<dbReference type="VEuPathDB" id="AmoebaDB:NAEGRDRAFT_61792"/>
<feature type="compositionally biased region" description="Low complexity" evidence="2">
    <location>
        <begin position="1969"/>
        <end position="1994"/>
    </location>
</feature>
<protein>
    <submittedName>
        <fullName evidence="5">Predicted protein</fullName>
    </submittedName>
</protein>
<sequence>MNNQARLSCSSSIQRRGGSSKSMKTSLLLLFTTFVVMWAAGLMFSGSPNENNMVNAQSLSSIFGTDDGDDFLTQLILGSALDDEGMSVNSDGTACVNQMDETDIDYYQSLIDSTSFYYLKLDSACEVVAIPANITTNTTTLNVTTTTTSNTSTTGTTTTDSLSTTTIDTTSTSDFSWMIADGYLFEKAATTFCNQASLEAQQQEDMYLKMLFSSSYESDLLSYVNLDDIISGLEPEYTLIDCSVPIVNVTSNATNSTSYASTSVDGMVSATTETATTQQDDGSLAWLIEPYLFGSDDATSSSSSGGDFEVKEFCDQASLDDQQLTDSLLRTALGGSDLGSFTELVDLSSILSGIGQIQYVLKDCTVPPTPIVNNSTNTTTPIVTLDIASPQEVGDSFDWFITGPYLFDAADDATSSSSNGGGLVKEFCDQASLDAQQFADSLLRMQLGNSDYQSMFTELVDISTITSTVEQIEYVLKDCTVPTIVSNVTNTTQIAPLEVASQEDDGDSFNWLITGPFLFEDDGDSTDSLVKEFCDQESLDNQQVYDALLRMQLGNSDYQSLFTDLVDTSSISGIEQIQYILKECTINQGNNTTNSTSTTSVEETLDSPQFDWTISGVYLFETLSDDAATEQQYVLCDQAAKETKEVDDLLYGLMLGVDANQLTTSLLTQDILTGETLFAEYHVHDCVTVQNSTTTTSETIDEEEQYDWWMSEPELFSTEPMQFCDEQSVIEQQASDLLYNMMFYGANAPELQPSQFNLRDLILEREEPQYTIKSCVTEPIALPSNKTIEWVIEKLNGSCVIGSEVKIVNCQMVDNATVHLSNNSFLNYSVTLMPNSYTVLVTVLPDSGYNNITQVVVSLFNTMIVTQLPNIYLITSSNDKILIGSHSNGDSLLSIALVVNGTNLKVFLSSNLVYNTDIFDTSNVGNILVGRSPSSPIYPFSGDLLSFSVLPSASNNLSAIFSAIASQYHPSISDASTQPTDVLWSITKEGNNCKIGQAIVQNCTTSSNSTLLLSNGSFVSLSLDEPLTDSFIVSVVVKPLSSNPVTQVLLDIGNDLKVVVRFPYVILIVNGVEYVVYTLPSDPNSITPMPVIVQFTDPGLSVLVNNQVGYQNSTIAQIPNSNNILIGRSDDLLHAYPFIGELSFFELLTNNVTNQTLSSIINTVSSVVSSTTNTPSPTATNTTTNTPSSNVTNTEIIWAITKDGSDCKIGQAVVKNCATASNSTLLLSNDSFISLNLSAPLTDSFIVSVVAKPLSTSPVTQVLLDVGDLKVILRYPDVILIVNGVETVIYTYPTTSNPRNLAATSFVVQFTDPGLSLFVDGNSKYQNPAISQIPNSDSILIGRSDDLLNVANVVSSTSPSNPAPVSNTTNTEVVWAITKDGSDCKIGQAVVKNCATGSNSTLMLSNESFISLNLSAPLTDSFIVSVVAKPSTTTSDPQVLLDVGTGLKVIIRYPHVILVLDGVETIIYTYPTTSNPSSPDANSFVVKFSDPGLSVFVDGNSKYQNPVISQIPNSDNILIGRSDDLLNAYPFNGELSFFELLTNNVNNQTLSNVISTVANVVSSTSPSNPAPRLFGQLLKDGSDCKIGQAVVKNCATASNSTLMLSNESFISLNLSAPLTDSFIVSVVAKPSTTTSDPQVLLDVGTGLKVIIRYPHVILVIDGVETVICTYPTTNPNNIDATSFVVQFTDPGLSVFVDGNSKYQNPAITQIPNSNNILIGRSDDLLNTYPFNGELSFFELLTNNVNNQTLVNVINNVQSITNSQDSSNNPDITWSVTKDGSDCKIGLAVVKNCTTTSSSSNSSLLLSSDSFVSLDLASPLTDNFVLSLVAKPSTTPTTSNPQVLLDIGTGLKVFLNSQNVSLSLLGSNTVIYSNSSLQSKPVSLLVEFTDPGLVVVMDSKVVYQDNTSSIPNSDNILIGRTNDLPNPYPFTGELVFFELLTSNTTQQTITSQMSVINNIVQTITQSYKSTNTSSSNNSTNNSNTNSNNNNNNNSSPSQEPPKIFCFGISQNSSLACSGNGNCISNNSCSCSENYVGLQCELPLCFGSVNCSNGICISPDTCKCNPGHTGSKCQYSTFADQCSGSFARAFGPTVTDEQLVYEMVLVDAKCGKTIVMQSQVLLDKVVIPENQTLQELVTTTKSPNGVMIMSFDPSLHKQQKDSLVFALISLQENSFNATVKTLTTLDTNQQPTSGLTLGQSKVLFNKEDQSFAITSETISNQAQLYSLDFDSNSAKLVNNLGTINTNTKFLLGGNIVFDPITNTSTYSFIVEDNNGKNVMATIPLTSTTITTPIETVNIPFTENTVFSMAVANTDTKEQFLINVGTNGTEIVGVIPSLKAENVTFISLDTDGDFSVSNVENLIIDTQNNKITLTNTEDSTSISVELTRISTVDPFQGVSKMIASTESSFSFVAETTPVYSVDIKKFSKLYLPVSGGTTITFEGNLDVSFKPTLGIYLIFSVDNVFTQRLSIQKTSTNGVYQVNTKEMKNLPSQLADLNSFQVNAKVEIVDFKSSSAEPLLEVPYTGNQFTVYSNRINNVSPVLGYIGNDIVINDVFVPEHTAFVKLSNKDESIDVNVDAQKVSSSSIKFKMPQLNIETVLLDLQLSIESGVYSSTTQTRFRYVSPSVQEESASSIFSTSTTSVDVETVAALPQAAGIPLITKIDLPKSRDGSAMVFKPTINSSLCSEMPVLRQYVSSSKKFDISKIISFKIILPSKFTSGNLFEVWFTKVDHLFISLSYDATGRRIHVNDTEISDPCTYDLGETYEFRLTYADQKYTVKLVHDVMGTVCDATYKTTLNDFTNYTMSVGQAFNCKNLTTTQIDSLTSFALYDVAEKTTPLLANIRTEPLDVLAIALGIPLFLVGLIGAFFAVGVIAWLWRRYRRKNKFGKFVYYNETNADRERTIADLFEKISSEPSSSENPTETEGFADLDDLSYGTINNSFNTWV</sequence>
<dbReference type="Proteomes" id="UP000006671">
    <property type="component" value="Unassembled WGS sequence"/>
</dbReference>
<feature type="transmembrane region" description="Helical" evidence="3">
    <location>
        <begin position="2847"/>
        <end position="2875"/>
    </location>
</feature>
<feature type="transmembrane region" description="Helical" evidence="3">
    <location>
        <begin position="25"/>
        <end position="44"/>
    </location>
</feature>
<dbReference type="GeneID" id="8852710"/>
<dbReference type="EMBL" id="GG738846">
    <property type="protein sequence ID" value="EFC50080.1"/>
    <property type="molecule type" value="Genomic_DNA"/>
</dbReference>
<dbReference type="GO" id="GO:0005634">
    <property type="term" value="C:nucleus"/>
    <property type="evidence" value="ECO:0007669"/>
    <property type="project" value="TreeGrafter"/>
</dbReference>
<evidence type="ECO:0000256" key="3">
    <source>
        <dbReference type="SAM" id="Phobius"/>
    </source>
</evidence>
<feature type="domain" description="EGF-like" evidence="4">
    <location>
        <begin position="2034"/>
        <end position="2072"/>
    </location>
</feature>
<feature type="region of interest" description="Disordered" evidence="2">
    <location>
        <begin position="1969"/>
        <end position="1997"/>
    </location>
</feature>
<keyword evidence="1" id="KW-1015">Disulfide bond</keyword>
<reference evidence="5 6" key="1">
    <citation type="journal article" date="2010" name="Cell">
        <title>The genome of Naegleria gruberi illuminates early eukaryotic versatility.</title>
        <authorList>
            <person name="Fritz-Laylin L.K."/>
            <person name="Prochnik S.E."/>
            <person name="Ginger M.L."/>
            <person name="Dacks J.B."/>
            <person name="Carpenter M.L."/>
            <person name="Field M.C."/>
            <person name="Kuo A."/>
            <person name="Paredez A."/>
            <person name="Chapman J."/>
            <person name="Pham J."/>
            <person name="Shu S."/>
            <person name="Neupane R."/>
            <person name="Cipriano M."/>
            <person name="Mancuso J."/>
            <person name="Tu H."/>
            <person name="Salamov A."/>
            <person name="Lindquist E."/>
            <person name="Shapiro H."/>
            <person name="Lucas S."/>
            <person name="Grigoriev I.V."/>
            <person name="Cande W.Z."/>
            <person name="Fulton C."/>
            <person name="Rokhsar D.S."/>
            <person name="Dawson S.C."/>
        </authorList>
    </citation>
    <scope>NUCLEOTIDE SEQUENCE [LARGE SCALE GENOMIC DNA]</scope>
    <source>
        <strain evidence="5 6">NEG-M</strain>
    </source>
</reference>
<dbReference type="Gene3D" id="2.10.25.10">
    <property type="entry name" value="Laminin"/>
    <property type="match status" value="1"/>
</dbReference>
<gene>
    <name evidence="5" type="ORF">NAEGRDRAFT_61792</name>
</gene>
<organism evidence="6">
    <name type="scientific">Naegleria gruberi</name>
    <name type="common">Amoeba</name>
    <dbReference type="NCBI Taxonomy" id="5762"/>
    <lineage>
        <taxon>Eukaryota</taxon>
        <taxon>Discoba</taxon>
        <taxon>Heterolobosea</taxon>
        <taxon>Tetramitia</taxon>
        <taxon>Eutetramitia</taxon>
        <taxon>Vahlkampfiidae</taxon>
        <taxon>Naegleria</taxon>
    </lineage>
</organism>
<keyword evidence="1" id="KW-0245">EGF-like domain</keyword>
<keyword evidence="6" id="KW-1185">Reference proteome</keyword>
<dbReference type="PANTHER" id="PTHR14596:SF72">
    <property type="entry name" value="ZINC FINGER PROTEIN MSN2-RELATED"/>
    <property type="match status" value="1"/>
</dbReference>
<keyword evidence="3" id="KW-1133">Transmembrane helix</keyword>
<dbReference type="InParanoid" id="D2UZ30"/>